<gene>
    <name evidence="1" type="ORF">SAMN04488522_104626</name>
</gene>
<dbReference type="RefSeq" id="WP_073233321.1">
    <property type="nucleotide sequence ID" value="NZ_FQUQ01000004.1"/>
</dbReference>
<evidence type="ECO:0000313" key="2">
    <source>
        <dbReference type="Proteomes" id="UP000184287"/>
    </source>
</evidence>
<keyword evidence="2" id="KW-1185">Reference proteome</keyword>
<dbReference type="AlphaFoldDB" id="A0A1M5HE29"/>
<dbReference type="STRING" id="288992.SAMN04488522_104626"/>
<organism evidence="1 2">
    <name type="scientific">Pedobacter caeni</name>
    <dbReference type="NCBI Taxonomy" id="288992"/>
    <lineage>
        <taxon>Bacteria</taxon>
        <taxon>Pseudomonadati</taxon>
        <taxon>Bacteroidota</taxon>
        <taxon>Sphingobacteriia</taxon>
        <taxon>Sphingobacteriales</taxon>
        <taxon>Sphingobacteriaceae</taxon>
        <taxon>Pedobacter</taxon>
    </lineage>
</organism>
<dbReference type="OrthoDB" id="767018at2"/>
<dbReference type="EMBL" id="FQUQ01000004">
    <property type="protein sequence ID" value="SHG14216.1"/>
    <property type="molecule type" value="Genomic_DNA"/>
</dbReference>
<reference evidence="2" key="1">
    <citation type="submission" date="2016-11" db="EMBL/GenBank/DDBJ databases">
        <authorList>
            <person name="Varghese N."/>
            <person name="Submissions S."/>
        </authorList>
    </citation>
    <scope>NUCLEOTIDE SEQUENCE [LARGE SCALE GENOMIC DNA]</scope>
    <source>
        <strain evidence="2">DSM 16990</strain>
    </source>
</reference>
<name>A0A1M5HE29_9SPHI</name>
<proteinExistence type="predicted"/>
<accession>A0A1M5HE29</accession>
<protein>
    <submittedName>
        <fullName evidence="1">Uncharacterized protein</fullName>
    </submittedName>
</protein>
<dbReference type="Proteomes" id="UP000184287">
    <property type="component" value="Unassembled WGS sequence"/>
</dbReference>
<evidence type="ECO:0000313" key="1">
    <source>
        <dbReference type="EMBL" id="SHG14216.1"/>
    </source>
</evidence>
<sequence length="168" mass="17847">MKNLIVIIIALFTFNNIQAQGIMKDPVSFKLKNGVEVIVAENSGMGKVLAAVKMDGTELGTNEVLTTALENGLNEGSKIAFASNVKDFGPKVSLIADEVHVSADTEDFDGAFMVMANALKSPVMNKGNIAPAKTYITIAGDITVAQAKALAKKAFGEWKESRVTELAK</sequence>